<evidence type="ECO:0000256" key="2">
    <source>
        <dbReference type="ARBA" id="ARBA00022771"/>
    </source>
</evidence>
<dbReference type="EMBL" id="JAWRVI010000414">
    <property type="protein sequence ID" value="KAK4065812.1"/>
    <property type="molecule type" value="Genomic_DNA"/>
</dbReference>
<accession>A0ABR0BCI5</accession>
<evidence type="ECO:0000256" key="1">
    <source>
        <dbReference type="ARBA" id="ARBA00022723"/>
    </source>
</evidence>
<dbReference type="InterPro" id="IPR002893">
    <property type="entry name" value="Znf_MYND"/>
</dbReference>
<dbReference type="Pfam" id="PF01753">
    <property type="entry name" value="zf-MYND"/>
    <property type="match status" value="1"/>
</dbReference>
<keyword evidence="3" id="KW-0862">Zinc</keyword>
<dbReference type="Gene3D" id="6.10.140.2220">
    <property type="match status" value="1"/>
</dbReference>
<dbReference type="Proteomes" id="UP001287286">
    <property type="component" value="Unassembled WGS sequence"/>
</dbReference>
<evidence type="ECO:0000256" key="3">
    <source>
        <dbReference type="ARBA" id="ARBA00022833"/>
    </source>
</evidence>
<protein>
    <recommendedName>
        <fullName evidence="5">MYND-type domain-containing protein</fullName>
    </recommendedName>
</protein>
<evidence type="ECO:0000313" key="7">
    <source>
        <dbReference type="Proteomes" id="UP001287286"/>
    </source>
</evidence>
<name>A0ABR0BCI5_PURLI</name>
<keyword evidence="1" id="KW-0479">Metal-binding</keyword>
<keyword evidence="7" id="KW-1185">Reference proteome</keyword>
<feature type="domain" description="MYND-type" evidence="5">
    <location>
        <begin position="7"/>
        <end position="43"/>
    </location>
</feature>
<proteinExistence type="predicted"/>
<comment type="caution">
    <text evidence="6">The sequence shown here is derived from an EMBL/GenBank/DDBJ whole genome shotgun (WGS) entry which is preliminary data.</text>
</comment>
<keyword evidence="2 4" id="KW-0863">Zinc-finger</keyword>
<dbReference type="PROSITE" id="PS01360">
    <property type="entry name" value="ZF_MYND_1"/>
    <property type="match status" value="1"/>
</dbReference>
<evidence type="ECO:0000256" key="4">
    <source>
        <dbReference type="PROSITE-ProRule" id="PRU00134"/>
    </source>
</evidence>
<evidence type="ECO:0000259" key="5">
    <source>
        <dbReference type="PROSITE" id="PS50865"/>
    </source>
</evidence>
<reference evidence="6 7" key="1">
    <citation type="journal article" date="2024" name="Microbiol. Resour. Announc.">
        <title>Genome annotations for the ascomycete fungi Trichoderma harzianum, Trichoderma aggressivum, and Purpureocillium lilacinum.</title>
        <authorList>
            <person name="Beijen E.P.W."/>
            <person name="Ohm R.A."/>
        </authorList>
    </citation>
    <scope>NUCLEOTIDE SEQUENCE [LARGE SCALE GENOMIC DNA]</scope>
    <source>
        <strain evidence="6 7">CBS 150709</strain>
    </source>
</reference>
<organism evidence="6 7">
    <name type="scientific">Purpureocillium lilacinum</name>
    <name type="common">Paecilomyces lilacinus</name>
    <dbReference type="NCBI Taxonomy" id="33203"/>
    <lineage>
        <taxon>Eukaryota</taxon>
        <taxon>Fungi</taxon>
        <taxon>Dikarya</taxon>
        <taxon>Ascomycota</taxon>
        <taxon>Pezizomycotina</taxon>
        <taxon>Sordariomycetes</taxon>
        <taxon>Hypocreomycetidae</taxon>
        <taxon>Hypocreales</taxon>
        <taxon>Ophiocordycipitaceae</taxon>
        <taxon>Purpureocillium</taxon>
    </lineage>
</organism>
<dbReference type="PROSITE" id="PS50865">
    <property type="entry name" value="ZF_MYND_2"/>
    <property type="match status" value="1"/>
</dbReference>
<sequence>MEAAFDCTICGSAKARLCSTCRSAAYCSVECQQTDWLIHRQLCKKFSDAIKRRPSPSHRLTIHLPMHKEKPSLEWVNTEKDKYEAEPYFHPKLDHLLHIAGSKGYIGRGLLQIRGNVLRGREENKDVIDVWYLDPDFEVEGIVTNKALHNFASPLRDTWGDKIWKGPLVITMREGNAFDPRHAKDVDLTAYRDALDYLGYYRDTYGSMVDGIAKKVHLSKLVMSQRAGKSMGWRLNCAIDQATRGEAAMVSVAVPRMHPLFTIEGDDPLAVPEILGFEWVVRAYPQSRKEAVEPVALENKLAHLLLVRIGVKDGKWEGPRSHWADPATGSVLLVQRRRGEVSKEAVLGVCKLIDEVVLPFMTVERAQRPGATEEVADAVRTEGRNRGLLQSQSQM</sequence>
<evidence type="ECO:0000313" key="6">
    <source>
        <dbReference type="EMBL" id="KAK4065812.1"/>
    </source>
</evidence>
<dbReference type="SUPFAM" id="SSF144232">
    <property type="entry name" value="HIT/MYND zinc finger-like"/>
    <property type="match status" value="1"/>
</dbReference>
<gene>
    <name evidence="6" type="ORF">Purlil1_14022</name>
</gene>